<protein>
    <submittedName>
        <fullName evidence="1">Uncharacterized protein</fullName>
    </submittedName>
</protein>
<gene>
    <name evidence="1" type="ORF">MNBD_GAMMA16-2005</name>
</gene>
<organism evidence="1">
    <name type="scientific">hydrothermal vent metagenome</name>
    <dbReference type="NCBI Taxonomy" id="652676"/>
    <lineage>
        <taxon>unclassified sequences</taxon>
        <taxon>metagenomes</taxon>
        <taxon>ecological metagenomes</taxon>
    </lineage>
</organism>
<proteinExistence type="predicted"/>
<dbReference type="EMBL" id="UOFO01000051">
    <property type="protein sequence ID" value="VAW84715.1"/>
    <property type="molecule type" value="Genomic_DNA"/>
</dbReference>
<name>A0A3B0YUS9_9ZZZZ</name>
<dbReference type="AlphaFoldDB" id="A0A3B0YUS9"/>
<evidence type="ECO:0000313" key="1">
    <source>
        <dbReference type="EMBL" id="VAW84715.1"/>
    </source>
</evidence>
<reference evidence="1" key="1">
    <citation type="submission" date="2018-06" db="EMBL/GenBank/DDBJ databases">
        <authorList>
            <person name="Zhirakovskaya E."/>
        </authorList>
    </citation>
    <scope>NUCLEOTIDE SEQUENCE</scope>
</reference>
<sequence>MLNNRYTILITAILLNGCSLSMNTTGSMTMLKGEAPIQPLPIEQVQLILTTEKQDYQVVALITASVSATEPEYIAVAEGKALQELKHQAAQAGANGVIDVVREVLVGGALASTTSFGYIDDHSIGNRNILDIEDHLQREHNVVSSSQTSVSRSYTVYFRGKAVRLEK</sequence>
<accession>A0A3B0YUS9</accession>